<feature type="region of interest" description="Disordered" evidence="1">
    <location>
        <begin position="239"/>
        <end position="333"/>
    </location>
</feature>
<dbReference type="SUPFAM" id="SSF54928">
    <property type="entry name" value="RNA-binding domain, RBD"/>
    <property type="match status" value="1"/>
</dbReference>
<feature type="compositionally biased region" description="Polar residues" evidence="1">
    <location>
        <begin position="267"/>
        <end position="276"/>
    </location>
</feature>
<proteinExistence type="predicted"/>
<evidence type="ECO:0000259" key="2">
    <source>
        <dbReference type="Pfam" id="PF00076"/>
    </source>
</evidence>
<dbReference type="InterPro" id="IPR000504">
    <property type="entry name" value="RRM_dom"/>
</dbReference>
<dbReference type="CDD" id="cd00590">
    <property type="entry name" value="RRM_SF"/>
    <property type="match status" value="1"/>
</dbReference>
<feature type="compositionally biased region" description="Polar residues" evidence="1">
    <location>
        <begin position="62"/>
        <end position="72"/>
    </location>
</feature>
<feature type="compositionally biased region" description="Low complexity" evidence="1">
    <location>
        <begin position="84"/>
        <end position="95"/>
    </location>
</feature>
<dbReference type="GO" id="GO:0003723">
    <property type="term" value="F:RNA binding"/>
    <property type="evidence" value="ECO:0007669"/>
    <property type="project" value="InterPro"/>
</dbReference>
<dbReference type="Gene3D" id="3.30.70.330">
    <property type="match status" value="1"/>
</dbReference>
<feature type="compositionally biased region" description="Basic residues" evidence="1">
    <location>
        <begin position="324"/>
        <end position="333"/>
    </location>
</feature>
<dbReference type="AlphaFoldDB" id="A0AAN6YGN0"/>
<evidence type="ECO:0000313" key="3">
    <source>
        <dbReference type="EMBL" id="KAK4217325.1"/>
    </source>
</evidence>
<protein>
    <recommendedName>
        <fullName evidence="2">RRM domain-containing protein</fullName>
    </recommendedName>
</protein>
<comment type="caution">
    <text evidence="3">The sequence shown here is derived from an EMBL/GenBank/DDBJ whole genome shotgun (WGS) entry which is preliminary data.</text>
</comment>
<dbReference type="InterPro" id="IPR012677">
    <property type="entry name" value="Nucleotide-bd_a/b_plait_sf"/>
</dbReference>
<name>A0AAN6YGN0_9PEZI</name>
<organism evidence="3 4">
    <name type="scientific">Rhypophila decipiens</name>
    <dbReference type="NCBI Taxonomy" id="261697"/>
    <lineage>
        <taxon>Eukaryota</taxon>
        <taxon>Fungi</taxon>
        <taxon>Dikarya</taxon>
        <taxon>Ascomycota</taxon>
        <taxon>Pezizomycotina</taxon>
        <taxon>Sordariomycetes</taxon>
        <taxon>Sordariomycetidae</taxon>
        <taxon>Sordariales</taxon>
        <taxon>Naviculisporaceae</taxon>
        <taxon>Rhypophila</taxon>
    </lineage>
</organism>
<accession>A0AAN6YGN0</accession>
<dbReference type="Proteomes" id="UP001301769">
    <property type="component" value="Unassembled WGS sequence"/>
</dbReference>
<evidence type="ECO:0000256" key="1">
    <source>
        <dbReference type="SAM" id="MobiDB-lite"/>
    </source>
</evidence>
<feature type="region of interest" description="Disordered" evidence="1">
    <location>
        <begin position="1"/>
        <end position="119"/>
    </location>
</feature>
<reference evidence="3" key="2">
    <citation type="submission" date="2023-05" db="EMBL/GenBank/DDBJ databases">
        <authorList>
            <consortium name="Lawrence Berkeley National Laboratory"/>
            <person name="Steindorff A."/>
            <person name="Hensen N."/>
            <person name="Bonometti L."/>
            <person name="Westerberg I."/>
            <person name="Brannstrom I.O."/>
            <person name="Guillou S."/>
            <person name="Cros-Aarteil S."/>
            <person name="Calhoun S."/>
            <person name="Haridas S."/>
            <person name="Kuo A."/>
            <person name="Mondo S."/>
            <person name="Pangilinan J."/>
            <person name="Riley R."/>
            <person name="Labutti K."/>
            <person name="Andreopoulos B."/>
            <person name="Lipzen A."/>
            <person name="Chen C."/>
            <person name="Yanf M."/>
            <person name="Daum C."/>
            <person name="Ng V."/>
            <person name="Clum A."/>
            <person name="Ohm R."/>
            <person name="Martin F."/>
            <person name="Silar P."/>
            <person name="Natvig D."/>
            <person name="Lalanne C."/>
            <person name="Gautier V."/>
            <person name="Ament-Velasquez S.L."/>
            <person name="Kruys A."/>
            <person name="Hutchinson M.I."/>
            <person name="Powell A.J."/>
            <person name="Barry K."/>
            <person name="Miller A.N."/>
            <person name="Grigoriev I.V."/>
            <person name="Debuchy R."/>
            <person name="Gladieux P."/>
            <person name="Thoren M.H."/>
            <person name="Johannesson H."/>
        </authorList>
    </citation>
    <scope>NUCLEOTIDE SEQUENCE</scope>
    <source>
        <strain evidence="3">PSN293</strain>
    </source>
</reference>
<feature type="compositionally biased region" description="Low complexity" evidence="1">
    <location>
        <begin position="239"/>
        <end position="251"/>
    </location>
</feature>
<feature type="region of interest" description="Disordered" evidence="1">
    <location>
        <begin position="131"/>
        <end position="150"/>
    </location>
</feature>
<feature type="domain" description="RRM" evidence="2">
    <location>
        <begin position="168"/>
        <end position="232"/>
    </location>
</feature>
<dbReference type="EMBL" id="MU858060">
    <property type="protein sequence ID" value="KAK4217325.1"/>
    <property type="molecule type" value="Genomic_DNA"/>
</dbReference>
<evidence type="ECO:0000313" key="4">
    <source>
        <dbReference type="Proteomes" id="UP001301769"/>
    </source>
</evidence>
<dbReference type="InterPro" id="IPR035979">
    <property type="entry name" value="RBD_domain_sf"/>
</dbReference>
<feature type="compositionally biased region" description="Basic and acidic residues" evidence="1">
    <location>
        <begin position="19"/>
        <end position="28"/>
    </location>
</feature>
<sequence length="333" mass="34887">MAAGNGKKQVAADFQSFIDESRDRKKNEALAAKIFGKDRRSSTPTSKGLGGSMASRAGITKRTGSQRASSGNVDGEWVHDLHGSNSNRNSPKPSSLASRIHNPNLGPSGNPRQKRQAAKVAEALIRTELLPGSARNRSPMPSPENAGSSFNRGLTIRGLAGPFAVMAQNFAPGTTAADIETAMTPVGGIISRCQIVKTHPFVLAEITFESREGAENVIATFNDQTADGYTLKVYPKAAGASPALTPSSSAPPTGPRNPPTGPRAHRNNNPSPTNDNIVDGTMGFADPMETDDAFPTVNGRQPPKGPKGLYSDGLVRGNANRGGGRGRGRGGRR</sequence>
<gene>
    <name evidence="3" type="ORF">QBC37DRAFT_370030</name>
</gene>
<feature type="compositionally biased region" description="Pro residues" evidence="1">
    <location>
        <begin position="252"/>
        <end position="261"/>
    </location>
</feature>
<keyword evidence="4" id="KW-1185">Reference proteome</keyword>
<reference evidence="3" key="1">
    <citation type="journal article" date="2023" name="Mol. Phylogenet. Evol.">
        <title>Genome-scale phylogeny and comparative genomics of the fungal order Sordariales.</title>
        <authorList>
            <person name="Hensen N."/>
            <person name="Bonometti L."/>
            <person name="Westerberg I."/>
            <person name="Brannstrom I.O."/>
            <person name="Guillou S."/>
            <person name="Cros-Aarteil S."/>
            <person name="Calhoun S."/>
            <person name="Haridas S."/>
            <person name="Kuo A."/>
            <person name="Mondo S."/>
            <person name="Pangilinan J."/>
            <person name="Riley R."/>
            <person name="LaButti K."/>
            <person name="Andreopoulos B."/>
            <person name="Lipzen A."/>
            <person name="Chen C."/>
            <person name="Yan M."/>
            <person name="Daum C."/>
            <person name="Ng V."/>
            <person name="Clum A."/>
            <person name="Steindorff A."/>
            <person name="Ohm R.A."/>
            <person name="Martin F."/>
            <person name="Silar P."/>
            <person name="Natvig D.O."/>
            <person name="Lalanne C."/>
            <person name="Gautier V."/>
            <person name="Ament-Velasquez S.L."/>
            <person name="Kruys A."/>
            <person name="Hutchinson M.I."/>
            <person name="Powell A.J."/>
            <person name="Barry K."/>
            <person name="Miller A.N."/>
            <person name="Grigoriev I.V."/>
            <person name="Debuchy R."/>
            <person name="Gladieux P."/>
            <person name="Hiltunen Thoren M."/>
            <person name="Johannesson H."/>
        </authorList>
    </citation>
    <scope>NUCLEOTIDE SEQUENCE</scope>
    <source>
        <strain evidence="3">PSN293</strain>
    </source>
</reference>
<dbReference type="Pfam" id="PF00076">
    <property type="entry name" value="RRM_1"/>
    <property type="match status" value="1"/>
</dbReference>